<dbReference type="Proteomes" id="UP000886520">
    <property type="component" value="Chromosome 13"/>
</dbReference>
<organism evidence="1 2">
    <name type="scientific">Adiantum capillus-veneris</name>
    <name type="common">Maidenhair fern</name>
    <dbReference type="NCBI Taxonomy" id="13818"/>
    <lineage>
        <taxon>Eukaryota</taxon>
        <taxon>Viridiplantae</taxon>
        <taxon>Streptophyta</taxon>
        <taxon>Embryophyta</taxon>
        <taxon>Tracheophyta</taxon>
        <taxon>Polypodiopsida</taxon>
        <taxon>Polypodiidae</taxon>
        <taxon>Polypodiales</taxon>
        <taxon>Pteridineae</taxon>
        <taxon>Pteridaceae</taxon>
        <taxon>Vittarioideae</taxon>
        <taxon>Adiantum</taxon>
    </lineage>
</organism>
<protein>
    <submittedName>
        <fullName evidence="1">Uncharacterized protein</fullName>
    </submittedName>
</protein>
<proteinExistence type="predicted"/>
<sequence>MVVTRGHNKDVDMINNDFLNVGFSHIEVCTTLLEAHLPNKASQLLLLVLAQGSHIDELLLLDVLQTLGDLPKYHEAQLFVDSLSGFISKLGSQMHEVLLTILVKVRQVDAVKIDLGQL</sequence>
<keyword evidence="2" id="KW-1185">Reference proteome</keyword>
<evidence type="ECO:0000313" key="1">
    <source>
        <dbReference type="EMBL" id="KAI5071710.1"/>
    </source>
</evidence>
<evidence type="ECO:0000313" key="2">
    <source>
        <dbReference type="Proteomes" id="UP000886520"/>
    </source>
</evidence>
<dbReference type="AlphaFoldDB" id="A0A9D4ZFW5"/>
<gene>
    <name evidence="1" type="ORF">GOP47_0013961</name>
</gene>
<name>A0A9D4ZFW5_ADICA</name>
<reference evidence="1" key="1">
    <citation type="submission" date="2021-01" db="EMBL/GenBank/DDBJ databases">
        <title>Adiantum capillus-veneris genome.</title>
        <authorList>
            <person name="Fang Y."/>
            <person name="Liao Q."/>
        </authorList>
    </citation>
    <scope>NUCLEOTIDE SEQUENCE</scope>
    <source>
        <strain evidence="1">H3</strain>
        <tissue evidence="1">Leaf</tissue>
    </source>
</reference>
<accession>A0A9D4ZFW5</accession>
<comment type="caution">
    <text evidence="1">The sequence shown here is derived from an EMBL/GenBank/DDBJ whole genome shotgun (WGS) entry which is preliminary data.</text>
</comment>
<dbReference type="EMBL" id="JABFUD020000013">
    <property type="protein sequence ID" value="KAI5071710.1"/>
    <property type="molecule type" value="Genomic_DNA"/>
</dbReference>